<organism evidence="8 9">
    <name type="scientific">Lymnaea stagnalis</name>
    <name type="common">Great pond snail</name>
    <name type="synonym">Helix stagnalis</name>
    <dbReference type="NCBI Taxonomy" id="6523"/>
    <lineage>
        <taxon>Eukaryota</taxon>
        <taxon>Metazoa</taxon>
        <taxon>Spiralia</taxon>
        <taxon>Lophotrochozoa</taxon>
        <taxon>Mollusca</taxon>
        <taxon>Gastropoda</taxon>
        <taxon>Heterobranchia</taxon>
        <taxon>Euthyneura</taxon>
        <taxon>Panpulmonata</taxon>
        <taxon>Hygrophila</taxon>
        <taxon>Lymnaeoidea</taxon>
        <taxon>Lymnaeidae</taxon>
        <taxon>Lymnaea</taxon>
    </lineage>
</organism>
<comment type="caution">
    <text evidence="4">Lacks conserved residue(s) required for the propagation of feature annotation.</text>
</comment>
<dbReference type="SUPFAM" id="SSF57196">
    <property type="entry name" value="EGF/Laminin"/>
    <property type="match status" value="4"/>
</dbReference>
<feature type="domain" description="EGF-like" evidence="6">
    <location>
        <begin position="63"/>
        <end position="101"/>
    </location>
</feature>
<evidence type="ECO:0000256" key="1">
    <source>
        <dbReference type="ARBA" id="ARBA00022536"/>
    </source>
</evidence>
<feature type="domain" description="WAP" evidence="7">
    <location>
        <begin position="148"/>
        <end position="198"/>
    </location>
</feature>
<dbReference type="SUPFAM" id="SSF57256">
    <property type="entry name" value="Elafin-like"/>
    <property type="match status" value="3"/>
</dbReference>
<feature type="domain" description="EGF-like" evidence="6">
    <location>
        <begin position="24"/>
        <end position="61"/>
    </location>
</feature>
<dbReference type="SMART" id="SM00217">
    <property type="entry name" value="WAP"/>
    <property type="match status" value="3"/>
</dbReference>
<feature type="disulfide bond" evidence="4">
    <location>
        <begin position="129"/>
        <end position="138"/>
    </location>
</feature>
<dbReference type="GO" id="GO:0030414">
    <property type="term" value="F:peptidase inhibitor activity"/>
    <property type="evidence" value="ECO:0007669"/>
    <property type="project" value="InterPro"/>
</dbReference>
<feature type="domain" description="EGF-like" evidence="6">
    <location>
        <begin position="203"/>
        <end position="238"/>
    </location>
</feature>
<name>A0AAV2IGJ4_LYMST</name>
<feature type="disulfide bond" evidence="4">
    <location>
        <begin position="108"/>
        <end position="118"/>
    </location>
</feature>
<keyword evidence="1 4" id="KW-0245">EGF-like domain</keyword>
<protein>
    <submittedName>
        <fullName evidence="8">Uncharacterized protein</fullName>
    </submittedName>
</protein>
<dbReference type="GO" id="GO:0005576">
    <property type="term" value="C:extracellular region"/>
    <property type="evidence" value="ECO:0007669"/>
    <property type="project" value="InterPro"/>
</dbReference>
<evidence type="ECO:0000256" key="2">
    <source>
        <dbReference type="ARBA" id="ARBA00022737"/>
    </source>
</evidence>
<feature type="disulfide bond" evidence="4">
    <location>
        <begin position="72"/>
        <end position="89"/>
    </location>
</feature>
<dbReference type="PROSITE" id="PS51390">
    <property type="entry name" value="WAP"/>
    <property type="match status" value="2"/>
</dbReference>
<dbReference type="InterPro" id="IPR036645">
    <property type="entry name" value="Elafin-like_sf"/>
</dbReference>
<dbReference type="InterPro" id="IPR000742">
    <property type="entry name" value="EGF"/>
</dbReference>
<dbReference type="EMBL" id="CAXITT010000591">
    <property type="protein sequence ID" value="CAL1544028.1"/>
    <property type="molecule type" value="Genomic_DNA"/>
</dbReference>
<keyword evidence="5" id="KW-0732">Signal</keyword>
<dbReference type="PANTHER" id="PTHR24049">
    <property type="entry name" value="CRUMBS FAMILY MEMBER"/>
    <property type="match status" value="1"/>
</dbReference>
<feature type="disulfide bond" evidence="4">
    <location>
        <begin position="51"/>
        <end position="60"/>
    </location>
</feature>
<evidence type="ECO:0000256" key="3">
    <source>
        <dbReference type="ARBA" id="ARBA00023157"/>
    </source>
</evidence>
<feature type="signal peptide" evidence="5">
    <location>
        <begin position="1"/>
        <end position="24"/>
    </location>
</feature>
<evidence type="ECO:0000256" key="5">
    <source>
        <dbReference type="SAM" id="SignalP"/>
    </source>
</evidence>
<reference evidence="8 9" key="1">
    <citation type="submission" date="2024-04" db="EMBL/GenBank/DDBJ databases">
        <authorList>
            <consortium name="Genoscope - CEA"/>
            <person name="William W."/>
        </authorList>
    </citation>
    <scope>NUCLEOTIDE SEQUENCE [LARGE SCALE GENOMIC DNA]</scope>
</reference>
<dbReference type="InterPro" id="IPR051022">
    <property type="entry name" value="Notch_Cell-Fate_Det"/>
</dbReference>
<accession>A0AAV2IGJ4</accession>
<gene>
    <name evidence="8" type="ORF">GSLYS_00017541001</name>
</gene>
<dbReference type="Proteomes" id="UP001497497">
    <property type="component" value="Unassembled WGS sequence"/>
</dbReference>
<dbReference type="PROSITE" id="PS50026">
    <property type="entry name" value="EGF_3"/>
    <property type="match status" value="4"/>
</dbReference>
<dbReference type="InterPro" id="IPR008197">
    <property type="entry name" value="WAP_dom"/>
</dbReference>
<proteinExistence type="predicted"/>
<dbReference type="Gene3D" id="4.10.75.10">
    <property type="entry name" value="Elafin-like"/>
    <property type="match status" value="3"/>
</dbReference>
<dbReference type="PANTHER" id="PTHR24049:SF29">
    <property type="entry name" value="EGF-LIKE DOMAIN-CONTAINING PROTEIN"/>
    <property type="match status" value="1"/>
</dbReference>
<evidence type="ECO:0000313" key="9">
    <source>
        <dbReference type="Proteomes" id="UP001497497"/>
    </source>
</evidence>
<feature type="domain" description="EGF-like" evidence="6">
    <location>
        <begin position="104"/>
        <end position="139"/>
    </location>
</feature>
<evidence type="ECO:0000259" key="7">
    <source>
        <dbReference type="PROSITE" id="PS51390"/>
    </source>
</evidence>
<evidence type="ECO:0000259" key="6">
    <source>
        <dbReference type="PROSITE" id="PS50026"/>
    </source>
</evidence>
<dbReference type="Pfam" id="PF00095">
    <property type="entry name" value="WAP"/>
    <property type="match status" value="3"/>
</dbReference>
<evidence type="ECO:0000313" key="8">
    <source>
        <dbReference type="EMBL" id="CAL1544028.1"/>
    </source>
</evidence>
<evidence type="ECO:0000256" key="4">
    <source>
        <dbReference type="PROSITE-ProRule" id="PRU00076"/>
    </source>
</evidence>
<dbReference type="InterPro" id="IPR003645">
    <property type="entry name" value="Fol_N"/>
</dbReference>
<feature type="domain" description="WAP" evidence="7">
    <location>
        <begin position="241"/>
        <end position="287"/>
    </location>
</feature>
<feature type="disulfide bond" evidence="4">
    <location>
        <begin position="228"/>
        <end position="237"/>
    </location>
</feature>
<keyword evidence="3 4" id="KW-1015">Disulfide bond</keyword>
<dbReference type="AlphaFoldDB" id="A0AAV2IGJ4"/>
<keyword evidence="9" id="KW-1185">Reference proteome</keyword>
<feature type="disulfide bond" evidence="4">
    <location>
        <begin position="91"/>
        <end position="100"/>
    </location>
</feature>
<comment type="caution">
    <text evidence="8">The sequence shown here is derived from an EMBL/GenBank/DDBJ whole genome shotgun (WGS) entry which is preliminary data.</text>
</comment>
<dbReference type="PROSITE" id="PS00022">
    <property type="entry name" value="EGF_1"/>
    <property type="match status" value="4"/>
</dbReference>
<dbReference type="SMART" id="SM00181">
    <property type="entry name" value="EGF"/>
    <property type="match status" value="4"/>
</dbReference>
<keyword evidence="2" id="KW-0677">Repeat</keyword>
<feature type="disulfide bond" evidence="4">
    <location>
        <begin position="207"/>
        <end position="217"/>
    </location>
</feature>
<feature type="chain" id="PRO_5043943081" evidence="5">
    <location>
        <begin position="25"/>
        <end position="778"/>
    </location>
</feature>
<dbReference type="Gene3D" id="2.10.25.10">
    <property type="entry name" value="Laminin"/>
    <property type="match status" value="4"/>
</dbReference>
<dbReference type="PROSITE" id="PS01186">
    <property type="entry name" value="EGF_2"/>
    <property type="match status" value="1"/>
</dbReference>
<dbReference type="SMART" id="SM00274">
    <property type="entry name" value="FOLN"/>
    <property type="match status" value="3"/>
</dbReference>
<sequence>MACIQNAIFIVLAVFAELLPALNTDDLCGNVVCENGGYCRSQKKNKPFCHCPPKFYGARCQHRRNPCVDFKCHNGGSCLVDESDRAPYCRCLPSYYGDNCQFILTDPCKDYCLNGGRCLVYKGHPFCKCRSQYYGERCQTKIDNVDVVIDHPGQCPAFSLLFRDLEKCSGLHCDNDWECSIQQKCCFTFCGKMCLKTDVKGHQPYPCERYCINGGVCTSEQGVEICKCAVGFYGTRCEIRRETRPGVCPHPTLLSTCMCECEADEMCPGNQKCCKTVCGGHACSAPAPAIDLLVEDPCDRVACSADSKCRVVSQSSCSQLQVECVSPTILDKDIDKACIQANKLKAILTHCAMDPSKYGLLTCKGPNPMEQCPTGSSCVVDGKGENMCCHGTLVDEVRPGVCPVPTATVVHDHKACLWDQECGPDQKCCEGPTGVKLCIQPIVPAICPVRCPDGYTCLLKTPPCPNGKPCEESLPPVCVAENCTRCGDEEICAKVGQDCFPGRANEGRSTECLDLFECREKNETGQCGGCREDQVCIDTGIVCVTGPCPVYKCVANNSCGGCRDNEVCLESSTTCESCRTHTCQPRDLCGGCAPGETCLELYNPCSISEDCQLLIEADASAICDLFLCDTEPTRQCVINTTNYEVVPITACGRCSPGLVCVDTLIRCVKPPCPTYKCVTPEPGLCRLQCDINSTCHFVTPECIAETSPRLCNWTPTQRCIPEDKTESTCPTPSMYYKNDTSTCDLEARKMISCEENGICPENMQCCLSKCKRYICIPN</sequence>